<proteinExistence type="predicted"/>
<evidence type="ECO:0000313" key="3">
    <source>
        <dbReference type="EMBL" id="KNC50899.1"/>
    </source>
</evidence>
<keyword evidence="1" id="KW-0472">Membrane</keyword>
<feature type="chain" id="PRO_5005537455" evidence="2">
    <location>
        <begin position="22"/>
        <end position="210"/>
    </location>
</feature>
<reference evidence="3 4" key="1">
    <citation type="submission" date="2010-05" db="EMBL/GenBank/DDBJ databases">
        <title>The Genome Sequence of Thecamonas trahens ATCC 50062.</title>
        <authorList>
            <consortium name="The Broad Institute Genome Sequencing Platform"/>
            <person name="Russ C."/>
            <person name="Cuomo C."/>
            <person name="Shea T."/>
            <person name="Young S.K."/>
            <person name="Zeng Q."/>
            <person name="Koehrsen M."/>
            <person name="Haas B."/>
            <person name="Borodovsky M."/>
            <person name="Guigo R."/>
            <person name="Alvarado L."/>
            <person name="Berlin A."/>
            <person name="Bochicchio J."/>
            <person name="Borenstein D."/>
            <person name="Chapman S."/>
            <person name="Chen Z."/>
            <person name="Freedman E."/>
            <person name="Gellesch M."/>
            <person name="Goldberg J."/>
            <person name="Griggs A."/>
            <person name="Gujja S."/>
            <person name="Heilman E."/>
            <person name="Heiman D."/>
            <person name="Hepburn T."/>
            <person name="Howarth C."/>
            <person name="Jen D."/>
            <person name="Larson L."/>
            <person name="Mehta T."/>
            <person name="Park D."/>
            <person name="Pearson M."/>
            <person name="Roberts A."/>
            <person name="Saif S."/>
            <person name="Shenoy N."/>
            <person name="Sisk P."/>
            <person name="Stolte C."/>
            <person name="Sykes S."/>
            <person name="Thomson T."/>
            <person name="Walk T."/>
            <person name="White J."/>
            <person name="Yandava C."/>
            <person name="Burger G."/>
            <person name="Gray M.W."/>
            <person name="Holland P.W.H."/>
            <person name="King N."/>
            <person name="Lang F.B.F."/>
            <person name="Roger A.J."/>
            <person name="Ruiz-Trillo I."/>
            <person name="Lander E."/>
            <person name="Nusbaum C."/>
        </authorList>
    </citation>
    <scope>NUCLEOTIDE SEQUENCE [LARGE SCALE GENOMIC DNA]</scope>
    <source>
        <strain evidence="3 4">ATCC 50062</strain>
    </source>
</reference>
<dbReference type="GeneID" id="25566134"/>
<name>A0A0L0DF37_THETB</name>
<evidence type="ECO:0000256" key="2">
    <source>
        <dbReference type="SAM" id="SignalP"/>
    </source>
</evidence>
<feature type="transmembrane region" description="Helical" evidence="1">
    <location>
        <begin position="183"/>
        <end position="202"/>
    </location>
</feature>
<keyword evidence="1" id="KW-0812">Transmembrane</keyword>
<evidence type="ECO:0000256" key="1">
    <source>
        <dbReference type="SAM" id="Phobius"/>
    </source>
</evidence>
<feature type="signal peptide" evidence="2">
    <location>
        <begin position="1"/>
        <end position="21"/>
    </location>
</feature>
<dbReference type="RefSeq" id="XP_013756604.1">
    <property type="nucleotide sequence ID" value="XM_013901150.1"/>
</dbReference>
<dbReference type="AlphaFoldDB" id="A0A0L0DF37"/>
<keyword evidence="2" id="KW-0732">Signal</keyword>
<keyword evidence="4" id="KW-1185">Reference proteome</keyword>
<evidence type="ECO:0000313" key="4">
    <source>
        <dbReference type="Proteomes" id="UP000054408"/>
    </source>
</evidence>
<dbReference type="Proteomes" id="UP000054408">
    <property type="component" value="Unassembled WGS sequence"/>
</dbReference>
<keyword evidence="1" id="KW-1133">Transmembrane helix</keyword>
<accession>A0A0L0DF37</accession>
<dbReference type="EMBL" id="GL349463">
    <property type="protein sequence ID" value="KNC50899.1"/>
    <property type="molecule type" value="Genomic_DNA"/>
</dbReference>
<protein>
    <submittedName>
        <fullName evidence="3">Uncharacterized protein</fullName>
    </submittedName>
</protein>
<organism evidence="3 4">
    <name type="scientific">Thecamonas trahens ATCC 50062</name>
    <dbReference type="NCBI Taxonomy" id="461836"/>
    <lineage>
        <taxon>Eukaryota</taxon>
        <taxon>Apusozoa</taxon>
        <taxon>Apusomonadida</taxon>
        <taxon>Apusomonadidae</taxon>
        <taxon>Thecamonas</taxon>
    </lineage>
</organism>
<sequence length="210" mass="22573">MTSGLALSLAVAAAAVLCAMASSVPETTEVVALKQTTSPTLAALEGEWVGNMCDVNISIDLEGRLRFSRPARTLCSDSFEAGITEHIIEGIDESGSCLAVATGDIDHPIHYSIEFDTVHLRMAYAPDLQFCPTLPHVPSCSCTSYGTPVSGFTASFVRAGLGLEPKPCHFVKNEMTLRSPLTYVFKVALVMGVITTGIEWFIQRYLQDVP</sequence>
<gene>
    <name evidence="3" type="ORF">AMSG_07135</name>
</gene>